<feature type="region of interest" description="Disordered" evidence="1">
    <location>
        <begin position="120"/>
        <end position="183"/>
    </location>
</feature>
<proteinExistence type="predicted"/>
<dbReference type="EMBL" id="JBHTGL010000008">
    <property type="protein sequence ID" value="MFD0629149.1"/>
    <property type="molecule type" value="Genomic_DNA"/>
</dbReference>
<feature type="transmembrane region" description="Helical" evidence="2">
    <location>
        <begin position="189"/>
        <end position="213"/>
    </location>
</feature>
<protein>
    <submittedName>
        <fullName evidence="3">Uncharacterized protein</fullName>
    </submittedName>
</protein>
<dbReference type="Proteomes" id="UP001596915">
    <property type="component" value="Unassembled WGS sequence"/>
</dbReference>
<keyword evidence="4" id="KW-1185">Reference proteome</keyword>
<keyword evidence="2" id="KW-0812">Transmembrane</keyword>
<comment type="caution">
    <text evidence="3">The sequence shown here is derived from an EMBL/GenBank/DDBJ whole genome shotgun (WGS) entry which is preliminary data.</text>
</comment>
<evidence type="ECO:0000313" key="4">
    <source>
        <dbReference type="Proteomes" id="UP001596915"/>
    </source>
</evidence>
<organism evidence="3 4">
    <name type="scientific">Streptomyces sanglieri</name>
    <dbReference type="NCBI Taxonomy" id="193460"/>
    <lineage>
        <taxon>Bacteria</taxon>
        <taxon>Bacillati</taxon>
        <taxon>Actinomycetota</taxon>
        <taxon>Actinomycetes</taxon>
        <taxon>Kitasatosporales</taxon>
        <taxon>Streptomycetaceae</taxon>
        <taxon>Streptomyces</taxon>
    </lineage>
</organism>
<feature type="transmembrane region" description="Helical" evidence="2">
    <location>
        <begin position="404"/>
        <end position="425"/>
    </location>
</feature>
<name>A0ABW2XBF8_9ACTN</name>
<keyword evidence="2" id="KW-0472">Membrane</keyword>
<evidence type="ECO:0000313" key="3">
    <source>
        <dbReference type="EMBL" id="MFD0629149.1"/>
    </source>
</evidence>
<feature type="compositionally biased region" description="Gly residues" evidence="1">
    <location>
        <begin position="148"/>
        <end position="167"/>
    </location>
</feature>
<gene>
    <name evidence="3" type="ORF">ACFQ2K_47600</name>
</gene>
<feature type="transmembrane region" description="Helical" evidence="2">
    <location>
        <begin position="97"/>
        <end position="115"/>
    </location>
</feature>
<reference evidence="4" key="1">
    <citation type="journal article" date="2019" name="Int. J. Syst. Evol. Microbiol.">
        <title>The Global Catalogue of Microorganisms (GCM) 10K type strain sequencing project: providing services to taxonomists for standard genome sequencing and annotation.</title>
        <authorList>
            <consortium name="The Broad Institute Genomics Platform"/>
            <consortium name="The Broad Institute Genome Sequencing Center for Infectious Disease"/>
            <person name="Wu L."/>
            <person name="Ma J."/>
        </authorList>
    </citation>
    <scope>NUCLEOTIDE SEQUENCE [LARGE SCALE GENOMIC DNA]</scope>
    <source>
        <strain evidence="4">JCM 12607</strain>
    </source>
</reference>
<evidence type="ECO:0000256" key="1">
    <source>
        <dbReference type="SAM" id="MobiDB-lite"/>
    </source>
</evidence>
<evidence type="ECO:0000256" key="2">
    <source>
        <dbReference type="SAM" id="Phobius"/>
    </source>
</evidence>
<keyword evidence="2" id="KW-1133">Transmembrane helix</keyword>
<accession>A0ABW2XBF8</accession>
<sequence>MHDRLGEDGLYVLISDHSSITASAFGVDVPVEEAGRIALYGTPYGAGPLAAFESFADAIASGHDRAAARADELYDRYHEDGKPDLYISSTDRQNQNLLLGLAVVVIPGLVLALGIRLSRRRSDRSQPTGTNKEAGSRAPAVRLEKGSGKGSGKSSGTGSGTGSGKGSGKAAAKSKAPARTTWPASRRRGVLPVTVVATVAAAVAVVLAAPTVFPQTVDSPYLDVTQDDLNARVEEVAAGLAAGPIYQDPSTPYVLTAADLSTIRQRIAGLAPKGPVHVLATTTGSDDESGGDSSTLLARVHQRTGQDGVYVLIDPVSGRIDLETFGTDQDSSRRFMRLPSGVRYPEYRRDGDLRVVPRLDRTLDAVAAARPEKGYDSATQDTELPPLHDNRLPGLFSSDFGPGIMLGTMLLGALLLIAWLVIAIARAVLRTRRAHAADPSPPQRSGPRHATALPSVRQLRSWATADVRELTGRLAAADQDAPGRARAWDCLDAAELLADSGDEHPDGTTEAGNLAAVAVLARAGLAALQGQLDPSLCRLNPLHGEATGGKVPGWFADIGIGPRSARLCPACHYALRGSGANRSTADRAAREREAAERLLGLPGADSRSRTAWDEAGQVLPAAREGLEALILRARESASVQ</sequence>